<accession>A0ABR2R797</accession>
<dbReference type="EMBL" id="JBBPBN010000025">
    <property type="protein sequence ID" value="KAK9008830.1"/>
    <property type="molecule type" value="Genomic_DNA"/>
</dbReference>
<keyword evidence="4" id="KW-1185">Reference proteome</keyword>
<sequence>MMSLLCWTHDLDKPCFIVVIRLSELRAHKTLQTIREQFCQIYGKHYQIRVQVEYDHLFLCSIRGVVVFGVEGELVSLTESFTKVIDVIFAAGWLNKKKVIASQKLSVSISHDSRIFAPQLRALVSRGIIAHGGLVVVQYSLTSRLSVLMIDKGIELAGRVKRDKNCGL</sequence>
<reference evidence="3 4" key="1">
    <citation type="journal article" date="2024" name="G3 (Bethesda)">
        <title>Genome assembly of Hibiscus sabdariffa L. provides insights into metabolisms of medicinal natural products.</title>
        <authorList>
            <person name="Kim T."/>
        </authorList>
    </citation>
    <scope>NUCLEOTIDE SEQUENCE [LARGE SCALE GENOMIC DNA]</scope>
    <source>
        <strain evidence="3">TK-2024</strain>
        <tissue evidence="3">Old leaves</tissue>
    </source>
</reference>
<proteinExistence type="predicted"/>
<name>A0ABR2R797_9ROSI</name>
<comment type="cofactor">
    <cofactor evidence="1">
        <name>Mg(2+)</name>
        <dbReference type="ChEBI" id="CHEBI:18420"/>
    </cofactor>
</comment>
<evidence type="ECO:0000256" key="1">
    <source>
        <dbReference type="ARBA" id="ARBA00001946"/>
    </source>
</evidence>
<organism evidence="3 4">
    <name type="scientific">Hibiscus sabdariffa</name>
    <name type="common">roselle</name>
    <dbReference type="NCBI Taxonomy" id="183260"/>
    <lineage>
        <taxon>Eukaryota</taxon>
        <taxon>Viridiplantae</taxon>
        <taxon>Streptophyta</taxon>
        <taxon>Embryophyta</taxon>
        <taxon>Tracheophyta</taxon>
        <taxon>Spermatophyta</taxon>
        <taxon>Magnoliopsida</taxon>
        <taxon>eudicotyledons</taxon>
        <taxon>Gunneridae</taxon>
        <taxon>Pentapetalae</taxon>
        <taxon>rosids</taxon>
        <taxon>malvids</taxon>
        <taxon>Malvales</taxon>
        <taxon>Malvaceae</taxon>
        <taxon>Malvoideae</taxon>
        <taxon>Hibiscus</taxon>
    </lineage>
</organism>
<dbReference type="Proteomes" id="UP001396334">
    <property type="component" value="Unassembled WGS sequence"/>
</dbReference>
<comment type="caution">
    <text evidence="3">The sequence shown here is derived from an EMBL/GenBank/DDBJ whole genome shotgun (WGS) entry which is preliminary data.</text>
</comment>
<keyword evidence="2" id="KW-0597">Phosphoprotein</keyword>
<evidence type="ECO:0000313" key="3">
    <source>
        <dbReference type="EMBL" id="KAK9008830.1"/>
    </source>
</evidence>
<dbReference type="InterPro" id="IPR050060">
    <property type="entry name" value="Phosphoglucosamine_mutase"/>
</dbReference>
<evidence type="ECO:0000256" key="2">
    <source>
        <dbReference type="ARBA" id="ARBA00022553"/>
    </source>
</evidence>
<evidence type="ECO:0000313" key="4">
    <source>
        <dbReference type="Proteomes" id="UP001396334"/>
    </source>
</evidence>
<protein>
    <submittedName>
        <fullName evidence="3">Uncharacterized protein</fullName>
    </submittedName>
</protein>
<dbReference type="PANTHER" id="PTHR42946">
    <property type="entry name" value="PHOSPHOHEXOSE MUTASE"/>
    <property type="match status" value="1"/>
</dbReference>
<dbReference type="PANTHER" id="PTHR42946:SF1">
    <property type="entry name" value="PHOSPHOGLUCOMUTASE (ALPHA-D-GLUCOSE-1,6-BISPHOSPHATE-DEPENDENT)"/>
    <property type="match status" value="1"/>
</dbReference>
<gene>
    <name evidence="3" type="ORF">V6N11_080308</name>
</gene>